<dbReference type="RefSeq" id="WP_203908857.1">
    <property type="nucleotide sequence ID" value="NZ_BONY01000016.1"/>
</dbReference>
<dbReference type="PANTHER" id="PTHR35908:SF1">
    <property type="entry name" value="CONSERVED PROTEIN"/>
    <property type="match status" value="1"/>
</dbReference>
<keyword evidence="3" id="KW-1185">Reference proteome</keyword>
<feature type="domain" description="VOC" evidence="1">
    <location>
        <begin position="4"/>
        <end position="115"/>
    </location>
</feature>
<dbReference type="Pfam" id="PF18029">
    <property type="entry name" value="Glyoxalase_6"/>
    <property type="match status" value="1"/>
</dbReference>
<dbReference type="InterPro" id="IPR041581">
    <property type="entry name" value="Glyoxalase_6"/>
</dbReference>
<dbReference type="CDD" id="cd06587">
    <property type="entry name" value="VOC"/>
    <property type="match status" value="1"/>
</dbReference>
<dbReference type="InterPro" id="IPR029068">
    <property type="entry name" value="Glyas_Bleomycin-R_OHBP_Dase"/>
</dbReference>
<organism evidence="2 3">
    <name type="scientific">Rhizocola hellebori</name>
    <dbReference type="NCBI Taxonomy" id="1392758"/>
    <lineage>
        <taxon>Bacteria</taxon>
        <taxon>Bacillati</taxon>
        <taxon>Actinomycetota</taxon>
        <taxon>Actinomycetes</taxon>
        <taxon>Micromonosporales</taxon>
        <taxon>Micromonosporaceae</taxon>
        <taxon>Rhizocola</taxon>
    </lineage>
</organism>
<dbReference type="Gene3D" id="3.10.180.10">
    <property type="entry name" value="2,3-Dihydroxybiphenyl 1,2-Dioxygenase, domain 1"/>
    <property type="match status" value="1"/>
</dbReference>
<proteinExistence type="predicted"/>
<dbReference type="SUPFAM" id="SSF54593">
    <property type="entry name" value="Glyoxalase/Bleomycin resistance protein/Dihydroxybiphenyl dioxygenase"/>
    <property type="match status" value="1"/>
</dbReference>
<accession>A0A8J3Q6K1</accession>
<dbReference type="PANTHER" id="PTHR35908">
    <property type="entry name" value="HYPOTHETICAL FUSION PROTEIN"/>
    <property type="match status" value="1"/>
</dbReference>
<dbReference type="PROSITE" id="PS51819">
    <property type="entry name" value="VOC"/>
    <property type="match status" value="1"/>
</dbReference>
<protein>
    <recommendedName>
        <fullName evidence="1">VOC domain-containing protein</fullName>
    </recommendedName>
</protein>
<name>A0A8J3Q6K1_9ACTN</name>
<dbReference type="InterPro" id="IPR037523">
    <property type="entry name" value="VOC_core"/>
</dbReference>
<sequence>MVSRIGEICIDCRDPEASAAFWCAALGYRVFERDHTGVAIAGDPSAPTILLLATDDVKKAKTPLHFDLCPTDSDQAAEVERLIALGASRVDIGQGDQKWVVLADPSGIEFCVMRRQIPPEPEPFHHLEP</sequence>
<comment type="caution">
    <text evidence="2">The sequence shown here is derived from an EMBL/GenBank/DDBJ whole genome shotgun (WGS) entry which is preliminary data.</text>
</comment>
<dbReference type="Proteomes" id="UP000612899">
    <property type="component" value="Unassembled WGS sequence"/>
</dbReference>
<dbReference type="AlphaFoldDB" id="A0A8J3Q6K1"/>
<evidence type="ECO:0000259" key="1">
    <source>
        <dbReference type="PROSITE" id="PS51819"/>
    </source>
</evidence>
<reference evidence="2" key="1">
    <citation type="submission" date="2021-01" db="EMBL/GenBank/DDBJ databases">
        <title>Whole genome shotgun sequence of Rhizocola hellebori NBRC 109834.</title>
        <authorList>
            <person name="Komaki H."/>
            <person name="Tamura T."/>
        </authorList>
    </citation>
    <scope>NUCLEOTIDE SEQUENCE</scope>
    <source>
        <strain evidence="2">NBRC 109834</strain>
    </source>
</reference>
<evidence type="ECO:0000313" key="3">
    <source>
        <dbReference type="Proteomes" id="UP000612899"/>
    </source>
</evidence>
<dbReference type="EMBL" id="BONY01000016">
    <property type="protein sequence ID" value="GIH04983.1"/>
    <property type="molecule type" value="Genomic_DNA"/>
</dbReference>
<evidence type="ECO:0000313" key="2">
    <source>
        <dbReference type="EMBL" id="GIH04983.1"/>
    </source>
</evidence>
<gene>
    <name evidence="2" type="ORF">Rhe02_30500</name>
</gene>